<dbReference type="PANTHER" id="PTHR37079">
    <property type="entry name" value="SERINE/THREONINE-PROTEIN KINASE ATM"/>
    <property type="match status" value="1"/>
</dbReference>
<dbReference type="Proteomes" id="UP000236291">
    <property type="component" value="Unassembled WGS sequence"/>
</dbReference>
<dbReference type="PANTHER" id="PTHR37079:SF4">
    <property type="entry name" value="SERINE_THREONINE-PROTEIN KINASE ATM"/>
    <property type="match status" value="1"/>
</dbReference>
<sequence length="159" mass="18323">MISFTFLIRIVHIFSNCRQVPFRLTRDVIDGMGVTGVEGVFRRCCEKTLSVMQTNKEALLTIVEVFIHDPLYKWALSPLKALQRQKEMDVDLDTSLEEPENQYEGNKDAARALLRVKQKLDGYEDGEMRSTHGQVQQLIQDAIDSERLCQMYPGWGAWL</sequence>
<gene>
    <name evidence="6" type="ORF">L195_g031931</name>
</gene>
<evidence type="ECO:0000256" key="1">
    <source>
        <dbReference type="ARBA" id="ARBA00004123"/>
    </source>
</evidence>
<keyword evidence="6" id="KW-0418">Kinase</keyword>
<dbReference type="InterPro" id="IPR011009">
    <property type="entry name" value="Kinase-like_dom_sf"/>
</dbReference>
<dbReference type="Pfam" id="PF00454">
    <property type="entry name" value="PI3_PI4_kinase"/>
    <property type="match status" value="1"/>
</dbReference>
<comment type="subcellular location">
    <subcellularLocation>
        <location evidence="1">Nucleus</location>
    </subcellularLocation>
</comment>
<dbReference type="InterPro" id="IPR000403">
    <property type="entry name" value="PI3/4_kinase_cat_dom"/>
</dbReference>
<dbReference type="InterPro" id="IPR003152">
    <property type="entry name" value="FATC_dom"/>
</dbReference>
<evidence type="ECO:0000259" key="5">
    <source>
        <dbReference type="PROSITE" id="PS51190"/>
    </source>
</evidence>
<dbReference type="AlphaFoldDB" id="A0A2K3LBS4"/>
<dbReference type="EMBL" id="ASHM01029924">
    <property type="protein sequence ID" value="PNX75986.1"/>
    <property type="molecule type" value="Genomic_DNA"/>
</dbReference>
<dbReference type="Pfam" id="PF02260">
    <property type="entry name" value="FATC"/>
    <property type="match status" value="1"/>
</dbReference>
<dbReference type="PROSITE" id="PS50290">
    <property type="entry name" value="PI3_4_KINASE_3"/>
    <property type="match status" value="1"/>
</dbReference>
<feature type="domain" description="PI3K/PI4K catalytic" evidence="4">
    <location>
        <begin position="1"/>
        <end position="115"/>
    </location>
</feature>
<comment type="caution">
    <text evidence="6">The sequence shown here is derived from an EMBL/GenBank/DDBJ whole genome shotgun (WGS) entry which is preliminary data.</text>
</comment>
<protein>
    <submittedName>
        <fullName evidence="6">Serine/threonine-protein kinase ATM-like protein</fullName>
    </submittedName>
</protein>
<reference evidence="6 7" key="1">
    <citation type="journal article" date="2014" name="Am. J. Bot.">
        <title>Genome assembly and annotation for red clover (Trifolium pratense; Fabaceae).</title>
        <authorList>
            <person name="Istvanek J."/>
            <person name="Jaros M."/>
            <person name="Krenek A."/>
            <person name="Repkova J."/>
        </authorList>
    </citation>
    <scope>NUCLEOTIDE SEQUENCE [LARGE SCALE GENOMIC DNA]</scope>
    <source>
        <strain evidence="7">cv. Tatra</strain>
        <tissue evidence="6">Young leaves</tissue>
    </source>
</reference>
<dbReference type="SUPFAM" id="SSF56112">
    <property type="entry name" value="Protein kinase-like (PK-like)"/>
    <property type="match status" value="1"/>
</dbReference>
<accession>A0A2K3LBS4</accession>
<dbReference type="Gene3D" id="1.10.1070.11">
    <property type="entry name" value="Phosphatidylinositol 3-/4-kinase, catalytic domain"/>
    <property type="match status" value="1"/>
</dbReference>
<name>A0A2K3LBS4_TRIPR</name>
<feature type="domain" description="FATC" evidence="5">
    <location>
        <begin position="127"/>
        <end position="159"/>
    </location>
</feature>
<organism evidence="6 7">
    <name type="scientific">Trifolium pratense</name>
    <name type="common">Red clover</name>
    <dbReference type="NCBI Taxonomy" id="57577"/>
    <lineage>
        <taxon>Eukaryota</taxon>
        <taxon>Viridiplantae</taxon>
        <taxon>Streptophyta</taxon>
        <taxon>Embryophyta</taxon>
        <taxon>Tracheophyta</taxon>
        <taxon>Spermatophyta</taxon>
        <taxon>Magnoliopsida</taxon>
        <taxon>eudicotyledons</taxon>
        <taxon>Gunneridae</taxon>
        <taxon>Pentapetalae</taxon>
        <taxon>rosids</taxon>
        <taxon>fabids</taxon>
        <taxon>Fabales</taxon>
        <taxon>Fabaceae</taxon>
        <taxon>Papilionoideae</taxon>
        <taxon>50 kb inversion clade</taxon>
        <taxon>NPAAA clade</taxon>
        <taxon>Hologalegina</taxon>
        <taxon>IRL clade</taxon>
        <taxon>Trifolieae</taxon>
        <taxon>Trifolium</taxon>
    </lineage>
</organism>
<evidence type="ECO:0000256" key="3">
    <source>
        <dbReference type="ARBA" id="ARBA00023242"/>
    </source>
</evidence>
<dbReference type="GO" id="GO:0004674">
    <property type="term" value="F:protein serine/threonine kinase activity"/>
    <property type="evidence" value="ECO:0007669"/>
    <property type="project" value="InterPro"/>
</dbReference>
<dbReference type="InterPro" id="IPR036940">
    <property type="entry name" value="PI3/4_kinase_cat_sf"/>
</dbReference>
<evidence type="ECO:0000256" key="2">
    <source>
        <dbReference type="ARBA" id="ARBA00022763"/>
    </source>
</evidence>
<dbReference type="InterPro" id="IPR038980">
    <property type="entry name" value="ATM_plant"/>
</dbReference>
<evidence type="ECO:0000313" key="6">
    <source>
        <dbReference type="EMBL" id="PNX75986.1"/>
    </source>
</evidence>
<reference evidence="6 7" key="2">
    <citation type="journal article" date="2017" name="Front. Plant Sci.">
        <title>Gene Classification and Mining of Molecular Markers Useful in Red Clover (Trifolium pratense) Breeding.</title>
        <authorList>
            <person name="Istvanek J."/>
            <person name="Dluhosova J."/>
            <person name="Dluhos P."/>
            <person name="Patkova L."/>
            <person name="Nedelnik J."/>
            <person name="Repkova J."/>
        </authorList>
    </citation>
    <scope>NUCLEOTIDE SEQUENCE [LARGE SCALE GENOMIC DNA]</scope>
    <source>
        <strain evidence="7">cv. Tatra</strain>
        <tissue evidence="6">Young leaves</tissue>
    </source>
</reference>
<dbReference type="STRING" id="57577.A0A2K3LBS4"/>
<proteinExistence type="predicted"/>
<dbReference type="SMART" id="SM01343">
    <property type="entry name" value="FATC"/>
    <property type="match status" value="1"/>
</dbReference>
<keyword evidence="3" id="KW-0539">Nucleus</keyword>
<dbReference type="PROSITE" id="PS51190">
    <property type="entry name" value="FATC"/>
    <property type="match status" value="1"/>
</dbReference>
<evidence type="ECO:0000313" key="7">
    <source>
        <dbReference type="Proteomes" id="UP000236291"/>
    </source>
</evidence>
<keyword evidence="6" id="KW-0808">Transferase</keyword>
<evidence type="ECO:0000259" key="4">
    <source>
        <dbReference type="PROSITE" id="PS50290"/>
    </source>
</evidence>
<dbReference type="GO" id="GO:0005634">
    <property type="term" value="C:nucleus"/>
    <property type="evidence" value="ECO:0007669"/>
    <property type="project" value="UniProtKB-SubCell"/>
</dbReference>
<keyword evidence="2" id="KW-0227">DNA damage</keyword>
<dbReference type="GO" id="GO:0006974">
    <property type="term" value="P:DNA damage response"/>
    <property type="evidence" value="ECO:0007669"/>
    <property type="project" value="UniProtKB-KW"/>
</dbReference>